<dbReference type="PANTHER" id="PTHR31126:SF72">
    <property type="entry name" value="DUAL SPECIFICITY PROTEIN PHOSPHATASE TPBA"/>
    <property type="match status" value="1"/>
</dbReference>
<comment type="similarity">
    <text evidence="1">Belongs to the protein-tyrosine phosphatase family.</text>
</comment>
<evidence type="ECO:0000256" key="1">
    <source>
        <dbReference type="ARBA" id="ARBA00009580"/>
    </source>
</evidence>
<name>A0A433SDR5_9BURK</name>
<dbReference type="Proteomes" id="UP000286947">
    <property type="component" value="Unassembled WGS sequence"/>
</dbReference>
<dbReference type="InterPro" id="IPR000387">
    <property type="entry name" value="Tyr_Pase_dom"/>
</dbReference>
<dbReference type="PROSITE" id="PS00383">
    <property type="entry name" value="TYR_PHOSPHATASE_1"/>
    <property type="match status" value="1"/>
</dbReference>
<sequence>MNLYQIDELLYRSQQPTAENLAQIKALNIQTVVNFRQYHSDKTLLSGTQINELRIPMYTANIDDAEVIAALNAMMQARQQGPVLIHCQHGADRTGLMSAMYRIIYQGWSKEAAIEELTQGGYGFHTMWTNIPQYIQSADIAKLVQQLQFKPEPNVALQP</sequence>
<dbReference type="SUPFAM" id="SSF52799">
    <property type="entry name" value="(Phosphotyrosine protein) phosphatases II"/>
    <property type="match status" value="1"/>
</dbReference>
<feature type="domain" description="Tyrosine specific protein phosphatases" evidence="2">
    <location>
        <begin position="65"/>
        <end position="117"/>
    </location>
</feature>
<reference evidence="3 4" key="1">
    <citation type="submission" date="2018-01" db="EMBL/GenBank/DDBJ databases">
        <title>Saezia sanguinis gen. nov., sp. nov., in the order Burkholderiales isolated from human blood.</title>
        <authorList>
            <person name="Medina-Pascual M.J."/>
            <person name="Valdezate S."/>
            <person name="Monzon S."/>
            <person name="Cuesta I."/>
            <person name="Carrasco G."/>
            <person name="Villalon P."/>
            <person name="Saez-Nieto J.A."/>
        </authorList>
    </citation>
    <scope>NUCLEOTIDE SEQUENCE [LARGE SCALE GENOMIC DNA]</scope>
    <source>
        <strain evidence="3 4">CNM695-12</strain>
    </source>
</reference>
<dbReference type="PANTHER" id="PTHR31126">
    <property type="entry name" value="TYROSINE-PROTEIN PHOSPHATASE"/>
    <property type="match status" value="1"/>
</dbReference>
<dbReference type="Gene3D" id="3.90.190.10">
    <property type="entry name" value="Protein tyrosine phosphatase superfamily"/>
    <property type="match status" value="1"/>
</dbReference>
<dbReference type="InterPro" id="IPR016130">
    <property type="entry name" value="Tyr_Pase_AS"/>
</dbReference>
<evidence type="ECO:0000313" key="4">
    <source>
        <dbReference type="Proteomes" id="UP000286947"/>
    </source>
</evidence>
<proteinExistence type="inferred from homology"/>
<dbReference type="EMBL" id="PQSP01000003">
    <property type="protein sequence ID" value="RUS66899.1"/>
    <property type="molecule type" value="Genomic_DNA"/>
</dbReference>
<gene>
    <name evidence="3" type="ORF">CUZ56_01694</name>
</gene>
<comment type="caution">
    <text evidence="3">The sequence shown here is derived from an EMBL/GenBank/DDBJ whole genome shotgun (WGS) entry which is preliminary data.</text>
</comment>
<dbReference type="PROSITE" id="PS50056">
    <property type="entry name" value="TYR_PHOSPHATASE_2"/>
    <property type="match status" value="1"/>
</dbReference>
<keyword evidence="4" id="KW-1185">Reference proteome</keyword>
<dbReference type="InterPro" id="IPR029021">
    <property type="entry name" value="Prot-tyrosine_phosphatase-like"/>
</dbReference>
<dbReference type="Pfam" id="PF03162">
    <property type="entry name" value="Y_phosphatase2"/>
    <property type="match status" value="1"/>
</dbReference>
<dbReference type="AlphaFoldDB" id="A0A433SDR5"/>
<evidence type="ECO:0000313" key="3">
    <source>
        <dbReference type="EMBL" id="RUS66899.1"/>
    </source>
</evidence>
<evidence type="ECO:0000259" key="2">
    <source>
        <dbReference type="PROSITE" id="PS50056"/>
    </source>
</evidence>
<dbReference type="InterPro" id="IPR004861">
    <property type="entry name" value="Siw14-like"/>
</dbReference>
<dbReference type="RefSeq" id="WP_204250864.1">
    <property type="nucleotide sequence ID" value="NZ_PQSP01000003.1"/>
</dbReference>
<organism evidence="3 4">
    <name type="scientific">Saezia sanguinis</name>
    <dbReference type="NCBI Taxonomy" id="1965230"/>
    <lineage>
        <taxon>Bacteria</taxon>
        <taxon>Pseudomonadati</taxon>
        <taxon>Pseudomonadota</taxon>
        <taxon>Betaproteobacteria</taxon>
        <taxon>Burkholderiales</taxon>
        <taxon>Saeziaceae</taxon>
        <taxon>Saezia</taxon>
    </lineage>
</organism>
<dbReference type="GO" id="GO:0016791">
    <property type="term" value="F:phosphatase activity"/>
    <property type="evidence" value="ECO:0007669"/>
    <property type="project" value="TreeGrafter"/>
</dbReference>
<accession>A0A433SDR5</accession>
<protein>
    <recommendedName>
        <fullName evidence="2">Tyrosine specific protein phosphatases domain-containing protein</fullName>
    </recommendedName>
</protein>